<dbReference type="OrthoDB" id="9773531at2"/>
<dbReference type="EMBL" id="QJTD01000001">
    <property type="protein sequence ID" value="PYE82830.1"/>
    <property type="molecule type" value="Genomic_DNA"/>
</dbReference>
<dbReference type="Pfam" id="PF22612">
    <property type="entry name" value="GH113"/>
    <property type="match status" value="1"/>
</dbReference>
<name>A0A2V4XHR9_9FLAO</name>
<reference evidence="1 2" key="1">
    <citation type="submission" date="2018-06" db="EMBL/GenBank/DDBJ databases">
        <title>Genomic Encyclopedia of Type Strains, Phase III (KMG-III): the genomes of soil and plant-associated and newly described type strains.</title>
        <authorList>
            <person name="Whitman W."/>
        </authorList>
    </citation>
    <scope>NUCLEOTIDE SEQUENCE [LARGE SCALE GENOMIC DNA]</scope>
    <source>
        <strain evidence="1 2">CECT 7945</strain>
    </source>
</reference>
<comment type="caution">
    <text evidence="1">The sequence shown here is derived from an EMBL/GenBank/DDBJ whole genome shotgun (WGS) entry which is preliminary data.</text>
</comment>
<gene>
    <name evidence="1" type="ORF">DFQ11_101259</name>
</gene>
<dbReference type="InterPro" id="IPR017853">
    <property type="entry name" value="GH"/>
</dbReference>
<protein>
    <submittedName>
        <fullName evidence="1">Gene Transfer Agent (GTA)-like protein</fullName>
    </submittedName>
</protein>
<dbReference type="InterPro" id="IPR055151">
    <property type="entry name" value="GH113"/>
</dbReference>
<dbReference type="RefSeq" id="WP_110473818.1">
    <property type="nucleotide sequence ID" value="NZ_BMWQ01000001.1"/>
</dbReference>
<organism evidence="1 2">
    <name type="scientific">Winogradskyella epiphytica</name>
    <dbReference type="NCBI Taxonomy" id="262005"/>
    <lineage>
        <taxon>Bacteria</taxon>
        <taxon>Pseudomonadati</taxon>
        <taxon>Bacteroidota</taxon>
        <taxon>Flavobacteriia</taxon>
        <taxon>Flavobacteriales</taxon>
        <taxon>Flavobacteriaceae</taxon>
        <taxon>Winogradskyella</taxon>
    </lineage>
</organism>
<dbReference type="AlphaFoldDB" id="A0A2V4XHR9"/>
<dbReference type="SUPFAM" id="SSF51445">
    <property type="entry name" value="(Trans)glycosidases"/>
    <property type="match status" value="1"/>
</dbReference>
<proteinExistence type="predicted"/>
<dbReference type="CDD" id="cd19608">
    <property type="entry name" value="GH113_mannanase-like"/>
    <property type="match status" value="1"/>
</dbReference>
<keyword evidence="2" id="KW-1185">Reference proteome</keyword>
<evidence type="ECO:0000313" key="1">
    <source>
        <dbReference type="EMBL" id="PYE82830.1"/>
    </source>
</evidence>
<evidence type="ECO:0000313" key="2">
    <source>
        <dbReference type="Proteomes" id="UP000248054"/>
    </source>
</evidence>
<dbReference type="Gene3D" id="3.20.20.80">
    <property type="entry name" value="Glycosidases"/>
    <property type="match status" value="1"/>
</dbReference>
<dbReference type="PROSITE" id="PS51257">
    <property type="entry name" value="PROKAR_LIPOPROTEIN"/>
    <property type="match status" value="1"/>
</dbReference>
<sequence>MRCFFSSILVLILIGCASAPLPLKKMNGVSFVASRDTISQQHVQPVVQLNANYAAIMPFGFIKELEHPEIIHNTERQWYGETRSGAKQYIETLKSEGIKIMIKPQIWVWRGEFTGLIKMNTEEDWKTLETSYTDFILEYAALAEETNSELFCIGTELENFIAARPEFWKGLITKVREIYNGKLTYASNWDEYKRTPFWKEIDYIGIDAYFPLSDKQAPTVKDYIEGWSKHKPQIEAWSKQLNKPILFTEYGYRNMDYAGREPWLSDHKIKTLNLEAQANATEALFEVFWHEPWFAGGFVWKWFHNYENSGGQGDNQFTPQNKPAEEVIRTYYKTYK</sequence>
<accession>A0A2V4XHR9</accession>
<dbReference type="Proteomes" id="UP000248054">
    <property type="component" value="Unassembled WGS sequence"/>
</dbReference>